<evidence type="ECO:0000259" key="10">
    <source>
        <dbReference type="Pfam" id="PF02153"/>
    </source>
</evidence>
<dbReference type="PANTHER" id="PTHR21363">
    <property type="entry name" value="PREPHENATE DEHYDROGENASE"/>
    <property type="match status" value="1"/>
</dbReference>
<dbReference type="Gene3D" id="1.10.3660.10">
    <property type="entry name" value="6-phosphogluconate dehydrogenase C-terminal like domain"/>
    <property type="match status" value="1"/>
</dbReference>
<dbReference type="InterPro" id="IPR050812">
    <property type="entry name" value="Preph/Arog_dehydrog"/>
</dbReference>
<dbReference type="GO" id="GO:0070403">
    <property type="term" value="F:NAD+ binding"/>
    <property type="evidence" value="ECO:0007669"/>
    <property type="project" value="InterPro"/>
</dbReference>
<feature type="domain" description="Prephenate dehydrogenase dimerization" evidence="11">
    <location>
        <begin position="179"/>
        <end position="276"/>
    </location>
</feature>
<dbReference type="GO" id="GO:0006571">
    <property type="term" value="P:tyrosine biosynthetic process"/>
    <property type="evidence" value="ECO:0007669"/>
    <property type="project" value="UniProtKB-KW"/>
</dbReference>
<evidence type="ECO:0000256" key="7">
    <source>
        <dbReference type="ARBA" id="ARBA00023027"/>
    </source>
</evidence>
<dbReference type="Pfam" id="PF20463">
    <property type="entry name" value="PDH_C"/>
    <property type="match status" value="1"/>
</dbReference>
<comment type="pathway">
    <text evidence="1">Amino-acid biosynthesis; L-tyrosine biosynthesis; (4-hydroxyphenyl)pyruvate from prephenate (NAD(+) route): step 1/1.</text>
</comment>
<evidence type="ECO:0000256" key="2">
    <source>
        <dbReference type="ARBA" id="ARBA00007964"/>
    </source>
</evidence>
<dbReference type="Pfam" id="PF02153">
    <property type="entry name" value="PDH_N"/>
    <property type="match status" value="1"/>
</dbReference>
<comment type="similarity">
    <text evidence="2">Belongs to the prephenate/arogenate dehydrogenase family.</text>
</comment>
<evidence type="ECO:0000256" key="1">
    <source>
        <dbReference type="ARBA" id="ARBA00005067"/>
    </source>
</evidence>
<dbReference type="AlphaFoldDB" id="A0A8D5G7P0"/>
<evidence type="ECO:0000256" key="8">
    <source>
        <dbReference type="ARBA" id="ARBA00023141"/>
    </source>
</evidence>
<reference evidence="12" key="1">
    <citation type="journal article" date="2021" name="Arch. Microbiol.">
        <title>Methyloradius palustris gen. nov., sp. nov., a methanol-oxidizing bacterium isolated from snow.</title>
        <authorList>
            <person name="Miyadera T."/>
            <person name="Kojima H."/>
            <person name="Fukui M."/>
        </authorList>
    </citation>
    <scope>NUCLEOTIDE SEQUENCE</scope>
    <source>
        <strain evidence="12">Zm11</strain>
    </source>
</reference>
<dbReference type="FunFam" id="1.10.3660.10:FF:000003">
    <property type="entry name" value="Prephenate dehydrogenase"/>
    <property type="match status" value="1"/>
</dbReference>
<feature type="domain" description="Prephenate dehydrogenase nucleotide-binding" evidence="10">
    <location>
        <begin position="16"/>
        <end position="175"/>
    </location>
</feature>
<dbReference type="SUPFAM" id="SSF51735">
    <property type="entry name" value="NAD(P)-binding Rossmann-fold domains"/>
    <property type="match status" value="1"/>
</dbReference>
<dbReference type="EMBL" id="AP024110">
    <property type="protein sequence ID" value="BCM24726.1"/>
    <property type="molecule type" value="Genomic_DNA"/>
</dbReference>
<comment type="catalytic activity">
    <reaction evidence="9">
        <text>prephenate + NAD(+) = 3-(4-hydroxyphenyl)pyruvate + CO2 + NADH</text>
        <dbReference type="Rhea" id="RHEA:13869"/>
        <dbReference type="ChEBI" id="CHEBI:16526"/>
        <dbReference type="ChEBI" id="CHEBI:29934"/>
        <dbReference type="ChEBI" id="CHEBI:36242"/>
        <dbReference type="ChEBI" id="CHEBI:57540"/>
        <dbReference type="ChEBI" id="CHEBI:57945"/>
        <dbReference type="EC" id="1.3.1.12"/>
    </reaction>
</comment>
<dbReference type="InterPro" id="IPR036291">
    <property type="entry name" value="NAD(P)-bd_dom_sf"/>
</dbReference>
<keyword evidence="8" id="KW-0057">Aromatic amino acid biosynthesis</keyword>
<accession>A0A8D5G7P0</accession>
<evidence type="ECO:0000256" key="3">
    <source>
        <dbReference type="ARBA" id="ARBA00012068"/>
    </source>
</evidence>
<evidence type="ECO:0000313" key="12">
    <source>
        <dbReference type="EMBL" id="BCM24726.1"/>
    </source>
</evidence>
<organism evidence="12 13">
    <name type="scientific">Methyloradius palustris</name>
    <dbReference type="NCBI Taxonomy" id="2778876"/>
    <lineage>
        <taxon>Bacteria</taxon>
        <taxon>Pseudomonadati</taxon>
        <taxon>Pseudomonadota</taxon>
        <taxon>Betaproteobacteria</taxon>
        <taxon>Nitrosomonadales</taxon>
        <taxon>Methylophilaceae</taxon>
        <taxon>Methyloradius</taxon>
    </lineage>
</organism>
<keyword evidence="6" id="KW-0560">Oxidoreductase</keyword>
<dbReference type="FunFam" id="3.40.50.720:FF:000208">
    <property type="entry name" value="Prephenate dehydrogenase"/>
    <property type="match status" value="1"/>
</dbReference>
<dbReference type="GO" id="GO:0008977">
    <property type="term" value="F:prephenate dehydrogenase (NAD+) activity"/>
    <property type="evidence" value="ECO:0007669"/>
    <property type="project" value="UniProtKB-EC"/>
</dbReference>
<evidence type="ECO:0000259" key="11">
    <source>
        <dbReference type="Pfam" id="PF20463"/>
    </source>
</evidence>
<dbReference type="InterPro" id="IPR046825">
    <property type="entry name" value="PDH_C"/>
</dbReference>
<dbReference type="InterPro" id="IPR008927">
    <property type="entry name" value="6-PGluconate_DH-like_C_sf"/>
</dbReference>
<sequence length="301" mass="32161">MKKLVIFGVGLIGGSVALALRKAYPELHIVGIGRALQLHDTNLQTAQKLGVIDEIGIDLGQALESATLILIATPVAQTPAILQFILPHLNKNTVITDAGSTKADVVDYATSILGERVSQFVPAHPIAGAEKSGVTAANATLYFGKNVIITPIAGTNSTAIDMVTAMWQATGAVINRMPPTQHDSIFAAVSHLPHLLAFALVEELATRPDAQDFFKFAASGFRDFTRIAGSSPEMWRDISLANSKALLGELAAYQTQLSLIENLLKNNDSAGLQSLFERASAARNAWAHQQAITDKEQTDKQ</sequence>
<proteinExistence type="inferred from homology"/>
<dbReference type="Gene3D" id="3.40.50.720">
    <property type="entry name" value="NAD(P)-binding Rossmann-like Domain"/>
    <property type="match status" value="1"/>
</dbReference>
<keyword evidence="5" id="KW-0028">Amino-acid biosynthesis</keyword>
<evidence type="ECO:0000256" key="9">
    <source>
        <dbReference type="ARBA" id="ARBA00049260"/>
    </source>
</evidence>
<evidence type="ECO:0000256" key="4">
    <source>
        <dbReference type="ARBA" id="ARBA00022498"/>
    </source>
</evidence>
<dbReference type="KEGG" id="mpau:ZMTM_09850"/>
<evidence type="ECO:0000256" key="6">
    <source>
        <dbReference type="ARBA" id="ARBA00023002"/>
    </source>
</evidence>
<dbReference type="PANTHER" id="PTHR21363:SF0">
    <property type="entry name" value="PREPHENATE DEHYDROGENASE [NADP(+)]"/>
    <property type="match status" value="1"/>
</dbReference>
<keyword evidence="7" id="KW-0520">NAD</keyword>
<dbReference type="RefSeq" id="WP_221765223.1">
    <property type="nucleotide sequence ID" value="NZ_AP024110.1"/>
</dbReference>
<keyword evidence="13" id="KW-1185">Reference proteome</keyword>
<dbReference type="Proteomes" id="UP000826722">
    <property type="component" value="Chromosome"/>
</dbReference>
<keyword evidence="4" id="KW-0827">Tyrosine biosynthesis</keyword>
<gene>
    <name evidence="12" type="ORF">ZMTM_09850</name>
</gene>
<name>A0A8D5G7P0_9PROT</name>
<evidence type="ECO:0000313" key="13">
    <source>
        <dbReference type="Proteomes" id="UP000826722"/>
    </source>
</evidence>
<dbReference type="SUPFAM" id="SSF48179">
    <property type="entry name" value="6-phosphogluconate dehydrogenase C-terminal domain-like"/>
    <property type="match status" value="1"/>
</dbReference>
<evidence type="ECO:0000256" key="5">
    <source>
        <dbReference type="ARBA" id="ARBA00022605"/>
    </source>
</evidence>
<dbReference type="EC" id="1.3.1.12" evidence="3"/>
<protein>
    <recommendedName>
        <fullName evidence="3">prephenate dehydrogenase</fullName>
        <ecNumber evidence="3">1.3.1.12</ecNumber>
    </recommendedName>
</protein>
<dbReference type="InterPro" id="IPR046826">
    <property type="entry name" value="PDH_N"/>
</dbReference>